<dbReference type="KEGG" id="tet:TTHERM_01087940"/>
<evidence type="ECO:0000313" key="2">
    <source>
        <dbReference type="Proteomes" id="UP000009168"/>
    </source>
</evidence>
<keyword evidence="1" id="KW-0808">Transferase</keyword>
<dbReference type="Gene3D" id="3.40.50.150">
    <property type="entry name" value="Vaccinia Virus protein VP39"/>
    <property type="match status" value="1"/>
</dbReference>
<keyword evidence="2" id="KW-1185">Reference proteome</keyword>
<proteinExistence type="predicted"/>
<name>Q23M72_TETTS</name>
<dbReference type="SUPFAM" id="SSF53335">
    <property type="entry name" value="S-adenosyl-L-methionine-dependent methyltransferases"/>
    <property type="match status" value="1"/>
</dbReference>
<dbReference type="OrthoDB" id="291660at2759"/>
<keyword evidence="1" id="KW-0489">Methyltransferase</keyword>
<dbReference type="PANTHER" id="PTHR43591">
    <property type="entry name" value="METHYLTRANSFERASE"/>
    <property type="match status" value="1"/>
</dbReference>
<dbReference type="Pfam" id="PF13489">
    <property type="entry name" value="Methyltransf_23"/>
    <property type="match status" value="1"/>
</dbReference>
<dbReference type="GeneID" id="7836694"/>
<sequence length="402" mass="46421">MSNNLVGNINKDSLDMQSQLSDEEAQDQQQNLLPICKNDPSNLDEYLIFRRDSVSNQNQFINPKKFLKSQYYSGNDGEYIDSGYGDDTLSSIQSIQKFGFLDPMTGAATQIVYNMLSIQEATDAILECGCGTEYILPYLVQMKKKQCKLFLTDISKVKLSVIKHKLKLLEVNPLSTKLYDYNFVPNMEEDWQEQDKLHTNCIKNDGQELCDNIQEQVKSSGLYFNKGLNVFAERADATKLFYANSVFDIYFGGMLINEVKDPFQAIKEAYRVLKKGGRVGFTIWDSESNNSDFDEIMSKAIQKVTGARTEFKYIDQDEILSVKEYKLMMERAGFKNILIWSQFIPYNFFTKEDYENHLDKDKINEQNIQIKNEALILFEEKLRRENSPFGMNILCIVAQKLD</sequence>
<dbReference type="InterPro" id="IPR029063">
    <property type="entry name" value="SAM-dependent_MTases_sf"/>
</dbReference>
<protein>
    <submittedName>
        <fullName evidence="1">UbiE/COQ5 family methyltransferase</fullName>
    </submittedName>
</protein>
<dbReference type="GO" id="GO:0008168">
    <property type="term" value="F:methyltransferase activity"/>
    <property type="evidence" value="ECO:0007669"/>
    <property type="project" value="UniProtKB-KW"/>
</dbReference>
<dbReference type="AlphaFoldDB" id="Q23M72"/>
<gene>
    <name evidence="1" type="ORF">TTHERM_01087940</name>
</gene>
<evidence type="ECO:0000313" key="1">
    <source>
        <dbReference type="EMBL" id="EAR97641.1"/>
    </source>
</evidence>
<reference evidence="2" key="1">
    <citation type="journal article" date="2006" name="PLoS Biol.">
        <title>Macronuclear genome sequence of the ciliate Tetrahymena thermophila, a model eukaryote.</title>
        <authorList>
            <person name="Eisen J.A."/>
            <person name="Coyne R.S."/>
            <person name="Wu M."/>
            <person name="Wu D."/>
            <person name="Thiagarajan M."/>
            <person name="Wortman J.R."/>
            <person name="Badger J.H."/>
            <person name="Ren Q."/>
            <person name="Amedeo P."/>
            <person name="Jones K.M."/>
            <person name="Tallon L.J."/>
            <person name="Delcher A.L."/>
            <person name="Salzberg S.L."/>
            <person name="Silva J.C."/>
            <person name="Haas B.J."/>
            <person name="Majoros W.H."/>
            <person name="Farzad M."/>
            <person name="Carlton J.M."/>
            <person name="Smith R.K. Jr."/>
            <person name="Garg J."/>
            <person name="Pearlman R.E."/>
            <person name="Karrer K.M."/>
            <person name="Sun L."/>
            <person name="Manning G."/>
            <person name="Elde N.C."/>
            <person name="Turkewitz A.P."/>
            <person name="Asai D.J."/>
            <person name="Wilkes D.E."/>
            <person name="Wang Y."/>
            <person name="Cai H."/>
            <person name="Collins K."/>
            <person name="Stewart B.A."/>
            <person name="Lee S.R."/>
            <person name="Wilamowska K."/>
            <person name="Weinberg Z."/>
            <person name="Ruzzo W.L."/>
            <person name="Wloga D."/>
            <person name="Gaertig J."/>
            <person name="Frankel J."/>
            <person name="Tsao C.-C."/>
            <person name="Gorovsky M.A."/>
            <person name="Keeling P.J."/>
            <person name="Waller R.F."/>
            <person name="Patron N.J."/>
            <person name="Cherry J.M."/>
            <person name="Stover N.A."/>
            <person name="Krieger C.J."/>
            <person name="del Toro C."/>
            <person name="Ryder H.F."/>
            <person name="Williamson S.C."/>
            <person name="Barbeau R.A."/>
            <person name="Hamilton E.P."/>
            <person name="Orias E."/>
        </authorList>
    </citation>
    <scope>NUCLEOTIDE SEQUENCE [LARGE SCALE GENOMIC DNA]</scope>
    <source>
        <strain evidence="2">SB210</strain>
    </source>
</reference>
<dbReference type="GO" id="GO:0032259">
    <property type="term" value="P:methylation"/>
    <property type="evidence" value="ECO:0007669"/>
    <property type="project" value="UniProtKB-KW"/>
</dbReference>
<dbReference type="EMBL" id="GG662662">
    <property type="protein sequence ID" value="EAR97641.1"/>
    <property type="molecule type" value="Genomic_DNA"/>
</dbReference>
<accession>Q23M72</accession>
<organism evidence="1 2">
    <name type="scientific">Tetrahymena thermophila (strain SB210)</name>
    <dbReference type="NCBI Taxonomy" id="312017"/>
    <lineage>
        <taxon>Eukaryota</taxon>
        <taxon>Sar</taxon>
        <taxon>Alveolata</taxon>
        <taxon>Ciliophora</taxon>
        <taxon>Intramacronucleata</taxon>
        <taxon>Oligohymenophorea</taxon>
        <taxon>Hymenostomatida</taxon>
        <taxon>Tetrahymenina</taxon>
        <taxon>Tetrahymenidae</taxon>
        <taxon>Tetrahymena</taxon>
    </lineage>
</organism>
<dbReference type="InParanoid" id="Q23M72"/>
<dbReference type="RefSeq" id="XP_001017886.1">
    <property type="nucleotide sequence ID" value="XM_001017886.3"/>
</dbReference>
<dbReference type="HOGENOM" id="CLU_057433_0_0_1"/>
<dbReference type="CDD" id="cd02440">
    <property type="entry name" value="AdoMet_MTases"/>
    <property type="match status" value="1"/>
</dbReference>
<dbReference type="STRING" id="312017.Q23M72"/>
<dbReference type="Proteomes" id="UP000009168">
    <property type="component" value="Unassembled WGS sequence"/>
</dbReference>